<sequence>MLLLDVNKTIHKTMSSVHRKMETEKQVGREFLVALAKISSGQECKVMVNVNTIKDRDVATILERNQ</sequence>
<evidence type="ECO:0000313" key="2">
    <source>
        <dbReference type="Proteomes" id="UP000324222"/>
    </source>
</evidence>
<organism evidence="1 2">
    <name type="scientific">Portunus trituberculatus</name>
    <name type="common">Swimming crab</name>
    <name type="synonym">Neptunus trituberculatus</name>
    <dbReference type="NCBI Taxonomy" id="210409"/>
    <lineage>
        <taxon>Eukaryota</taxon>
        <taxon>Metazoa</taxon>
        <taxon>Ecdysozoa</taxon>
        <taxon>Arthropoda</taxon>
        <taxon>Crustacea</taxon>
        <taxon>Multicrustacea</taxon>
        <taxon>Malacostraca</taxon>
        <taxon>Eumalacostraca</taxon>
        <taxon>Eucarida</taxon>
        <taxon>Decapoda</taxon>
        <taxon>Pleocyemata</taxon>
        <taxon>Brachyura</taxon>
        <taxon>Eubrachyura</taxon>
        <taxon>Portunoidea</taxon>
        <taxon>Portunidae</taxon>
        <taxon>Portuninae</taxon>
        <taxon>Portunus</taxon>
    </lineage>
</organism>
<comment type="caution">
    <text evidence="1">The sequence shown here is derived from an EMBL/GenBank/DDBJ whole genome shotgun (WGS) entry which is preliminary data.</text>
</comment>
<evidence type="ECO:0000313" key="1">
    <source>
        <dbReference type="EMBL" id="MPC37791.1"/>
    </source>
</evidence>
<dbReference type="AlphaFoldDB" id="A0A5B7ET17"/>
<keyword evidence="2" id="KW-1185">Reference proteome</keyword>
<name>A0A5B7ET17_PORTR</name>
<reference evidence="1 2" key="1">
    <citation type="submission" date="2019-05" db="EMBL/GenBank/DDBJ databases">
        <title>Another draft genome of Portunus trituberculatus and its Hox gene families provides insights of decapod evolution.</title>
        <authorList>
            <person name="Jeong J.-H."/>
            <person name="Song I."/>
            <person name="Kim S."/>
            <person name="Choi T."/>
            <person name="Kim D."/>
            <person name="Ryu S."/>
            <person name="Kim W."/>
        </authorList>
    </citation>
    <scope>NUCLEOTIDE SEQUENCE [LARGE SCALE GENOMIC DNA]</scope>
    <source>
        <tissue evidence="1">Muscle</tissue>
    </source>
</reference>
<gene>
    <name evidence="1" type="ORF">E2C01_031282</name>
</gene>
<protein>
    <submittedName>
        <fullName evidence="1">Uncharacterized protein</fullName>
    </submittedName>
</protein>
<dbReference type="Proteomes" id="UP000324222">
    <property type="component" value="Unassembled WGS sequence"/>
</dbReference>
<accession>A0A5B7ET17</accession>
<dbReference type="EMBL" id="VSRR010003884">
    <property type="protein sequence ID" value="MPC37791.1"/>
    <property type="molecule type" value="Genomic_DNA"/>
</dbReference>
<proteinExistence type="predicted"/>